<evidence type="ECO:0000313" key="3">
    <source>
        <dbReference type="Proteomes" id="UP000242287"/>
    </source>
</evidence>
<evidence type="ECO:0000313" key="2">
    <source>
        <dbReference type="EMBL" id="PFH48383.1"/>
    </source>
</evidence>
<keyword evidence="1" id="KW-0472">Membrane</keyword>
<organism evidence="2 3">
    <name type="scientific">Amanita thiersii Skay4041</name>
    <dbReference type="NCBI Taxonomy" id="703135"/>
    <lineage>
        <taxon>Eukaryota</taxon>
        <taxon>Fungi</taxon>
        <taxon>Dikarya</taxon>
        <taxon>Basidiomycota</taxon>
        <taxon>Agaricomycotina</taxon>
        <taxon>Agaricomycetes</taxon>
        <taxon>Agaricomycetidae</taxon>
        <taxon>Agaricales</taxon>
        <taxon>Pluteineae</taxon>
        <taxon>Amanitaceae</taxon>
        <taxon>Amanita</taxon>
    </lineage>
</organism>
<feature type="transmembrane region" description="Helical" evidence="1">
    <location>
        <begin position="113"/>
        <end position="142"/>
    </location>
</feature>
<evidence type="ECO:0000256" key="1">
    <source>
        <dbReference type="SAM" id="Phobius"/>
    </source>
</evidence>
<keyword evidence="1" id="KW-0812">Transmembrane</keyword>
<dbReference type="OrthoDB" id="2943398at2759"/>
<dbReference type="EMBL" id="KZ302065">
    <property type="protein sequence ID" value="PFH48383.1"/>
    <property type="molecule type" value="Genomic_DNA"/>
</dbReference>
<protein>
    <submittedName>
        <fullName evidence="2">Uncharacterized protein</fullName>
    </submittedName>
</protein>
<proteinExistence type="predicted"/>
<dbReference type="Proteomes" id="UP000242287">
    <property type="component" value="Unassembled WGS sequence"/>
</dbReference>
<dbReference type="AlphaFoldDB" id="A0A2A9NL38"/>
<reference evidence="2 3" key="1">
    <citation type="submission" date="2014-02" db="EMBL/GenBank/DDBJ databases">
        <title>Transposable element dynamics among asymbiotic and ectomycorrhizal Amanita fungi.</title>
        <authorList>
            <consortium name="DOE Joint Genome Institute"/>
            <person name="Hess J."/>
            <person name="Skrede I."/>
            <person name="Wolfe B."/>
            <person name="LaButti K."/>
            <person name="Ohm R.A."/>
            <person name="Grigoriev I.V."/>
            <person name="Pringle A."/>
        </authorList>
    </citation>
    <scope>NUCLEOTIDE SEQUENCE [LARGE SCALE GENOMIC DNA]</scope>
    <source>
        <strain evidence="2 3">SKay4041</strain>
    </source>
</reference>
<gene>
    <name evidence="2" type="ORF">AMATHDRAFT_5876</name>
</gene>
<feature type="transmembrane region" description="Helical" evidence="1">
    <location>
        <begin position="89"/>
        <end position="107"/>
    </location>
</feature>
<keyword evidence="1" id="KW-1133">Transmembrane helix</keyword>
<name>A0A2A9NL38_9AGAR</name>
<sequence length="157" mass="16805">MRAHKLAVVEASLAPFKYAFFEALGYAFVRAAGIMCDPSDTLMTYAKYGLIGGTILAIPYLICLLAMVEKGEEDASKGTMREHMILMTAEIVYSAIAACVGSCALGRSHGCTFSAIAVGAIGSVVSFALLYFMLGAVFAVLWSVMRLKNWVISPTDL</sequence>
<feature type="transmembrane region" description="Helical" evidence="1">
    <location>
        <begin position="48"/>
        <end position="68"/>
    </location>
</feature>
<keyword evidence="3" id="KW-1185">Reference proteome</keyword>
<accession>A0A2A9NL38</accession>